<name>A0A0M2PTM0_PROHO</name>
<dbReference type="Proteomes" id="UP000034681">
    <property type="component" value="Unassembled WGS sequence"/>
</dbReference>
<accession>A0A0M2PTM0</accession>
<sequence>MTSTLIQDFNERSKEVSKYFILLKSLEQGTTQLSMGSNGNSSKIKGIDPDLLKTLKASGFLLLYNLVESTMRNVIESVFDRLKRDGVSYDQIRPELKKIILKNLKNANPDIISKHTAAISVDIITAGFNKEKLFSGNIDQRKIRETASEYGFSYETDYIIGIGNDLLAIKANRNDLAHGIKSFTEVGRDQTTDELLSIKTNVIKYLKQIIQNIETYLENSEYLDPASVNTL</sequence>
<dbReference type="Pfam" id="PF18737">
    <property type="entry name" value="HEPN_MAE_28990"/>
    <property type="match status" value="1"/>
</dbReference>
<dbReference type="InterPro" id="IPR040788">
    <property type="entry name" value="HEPN_MAE_28990"/>
</dbReference>
<reference evidence="2" key="1">
    <citation type="submission" date="2012-04" db="EMBL/GenBank/DDBJ databases">
        <authorList>
            <person name="Borisov I.G."/>
            <person name="Ivanikova N.V."/>
            <person name="Pinevich A.V."/>
        </authorList>
    </citation>
    <scope>NUCLEOTIDE SEQUENCE</scope>
    <source>
        <strain evidence="2">CALU 1027</strain>
    </source>
</reference>
<proteinExistence type="predicted"/>
<evidence type="ECO:0000313" key="2">
    <source>
        <dbReference type="EMBL" id="KKI99835.1"/>
    </source>
</evidence>
<dbReference type="EMBL" id="AJTX02000004">
    <property type="protein sequence ID" value="KKI99835.1"/>
    <property type="molecule type" value="Genomic_DNA"/>
</dbReference>
<dbReference type="OrthoDB" id="571721at2"/>
<dbReference type="STRING" id="317619.GCA_000332315_00405"/>
<comment type="caution">
    <text evidence="2">The sequence shown here is derived from an EMBL/GenBank/DDBJ whole genome shotgun (WGS) entry which is preliminary data.</text>
</comment>
<protein>
    <recommendedName>
        <fullName evidence="1">MAE-28990/MAE-18760-like HEPN domain-containing protein</fullName>
    </recommendedName>
</protein>
<gene>
    <name evidence="2" type="ORF">PROH_08305</name>
</gene>
<evidence type="ECO:0000259" key="1">
    <source>
        <dbReference type="Pfam" id="PF18737"/>
    </source>
</evidence>
<feature type="domain" description="MAE-28990/MAE-18760-like HEPN" evidence="1">
    <location>
        <begin position="1"/>
        <end position="222"/>
    </location>
</feature>
<dbReference type="RefSeq" id="WP_017711080.1">
    <property type="nucleotide sequence ID" value="NZ_KB235933.1"/>
</dbReference>
<organism evidence="2 3">
    <name type="scientific">Prochlorothrix hollandica PCC 9006 = CALU 1027</name>
    <dbReference type="NCBI Taxonomy" id="317619"/>
    <lineage>
        <taxon>Bacteria</taxon>
        <taxon>Bacillati</taxon>
        <taxon>Cyanobacteriota</taxon>
        <taxon>Cyanophyceae</taxon>
        <taxon>Prochlorotrichales</taxon>
        <taxon>Prochlorotrichaceae</taxon>
        <taxon>Prochlorothrix</taxon>
    </lineage>
</organism>
<keyword evidence="3" id="KW-1185">Reference proteome</keyword>
<dbReference type="REBASE" id="167999">
    <property type="entry name" value="Pho1027ORF8300P"/>
</dbReference>
<evidence type="ECO:0000313" key="3">
    <source>
        <dbReference type="Proteomes" id="UP000034681"/>
    </source>
</evidence>
<dbReference type="AlphaFoldDB" id="A0A0M2PTM0"/>